<protein>
    <submittedName>
        <fullName evidence="1">Uncharacterized protein</fullName>
    </submittedName>
</protein>
<accession>A0A3R8PBS7</accession>
<name>A0A3R8PBS7_9CORY</name>
<sequence length="60" mass="6070">MKGQNTLGITISVALAVVGAVSLYLMGGDFPKSVFVALISLGIGLVIMLLFSLGGGTDNE</sequence>
<evidence type="ECO:0000313" key="2">
    <source>
        <dbReference type="Proteomes" id="UP000276526"/>
    </source>
</evidence>
<gene>
    <name evidence="1" type="ORF">CXF48_08825</name>
</gene>
<reference evidence="1 2" key="1">
    <citation type="submission" date="2018-01" db="EMBL/GenBank/DDBJ databases">
        <title>Twenty Corynebacterium bovis Genomes.</title>
        <authorList>
            <person name="Gulvik C.A."/>
        </authorList>
    </citation>
    <scope>NUCLEOTIDE SEQUENCE [LARGE SCALE GENOMIC DNA]</scope>
    <source>
        <strain evidence="1 2">F6900</strain>
    </source>
</reference>
<evidence type="ECO:0000313" key="1">
    <source>
        <dbReference type="EMBL" id="RRO85922.1"/>
    </source>
</evidence>
<dbReference type="Proteomes" id="UP000276526">
    <property type="component" value="Unassembled WGS sequence"/>
</dbReference>
<comment type="caution">
    <text evidence="1">The sequence shown here is derived from an EMBL/GenBank/DDBJ whole genome shotgun (WGS) entry which is preliminary data.</text>
</comment>
<organism evidence="1 2">
    <name type="scientific">Corynebacterium bovis</name>
    <dbReference type="NCBI Taxonomy" id="36808"/>
    <lineage>
        <taxon>Bacteria</taxon>
        <taxon>Bacillati</taxon>
        <taxon>Actinomycetota</taxon>
        <taxon>Actinomycetes</taxon>
        <taxon>Mycobacteriales</taxon>
        <taxon>Corynebacteriaceae</taxon>
        <taxon>Corynebacterium</taxon>
    </lineage>
</organism>
<dbReference type="AlphaFoldDB" id="A0A3R8PBS7"/>
<dbReference type="EMBL" id="PQNK01000015">
    <property type="protein sequence ID" value="RRO85922.1"/>
    <property type="molecule type" value="Genomic_DNA"/>
</dbReference>
<dbReference type="RefSeq" id="WP_029157918.1">
    <property type="nucleotide sequence ID" value="NZ_CP066067.1"/>
</dbReference>
<dbReference type="GeneID" id="60808758"/>
<proteinExistence type="predicted"/>